<protein>
    <submittedName>
        <fullName evidence="2">Uncharacterized protein</fullName>
    </submittedName>
</protein>
<feature type="region of interest" description="Disordered" evidence="1">
    <location>
        <begin position="131"/>
        <end position="167"/>
    </location>
</feature>
<evidence type="ECO:0000313" key="3">
    <source>
        <dbReference type="Proteomes" id="UP000600918"/>
    </source>
</evidence>
<accession>A0A834UFB5</accession>
<evidence type="ECO:0000313" key="2">
    <source>
        <dbReference type="EMBL" id="KAF7435457.1"/>
    </source>
</evidence>
<gene>
    <name evidence="2" type="ORF">H0235_003648</name>
</gene>
<keyword evidence="3" id="KW-1185">Reference proteome</keyword>
<comment type="caution">
    <text evidence="2">The sequence shown here is derived from an EMBL/GenBank/DDBJ whole genome shotgun (WGS) entry which is preliminary data.</text>
</comment>
<proteinExistence type="predicted"/>
<name>A0A834UFB5_VESPE</name>
<dbReference type="Proteomes" id="UP000600918">
    <property type="component" value="Unassembled WGS sequence"/>
</dbReference>
<sequence>MLVTTRISGIEKEEWLRFIFVEGIVQDYSRTFRRLKHRVSNSQKLLKPPESNFPNRTGQRDALFVSPYRSEFEGRHPVGNANDTKSWKQEKIADIFNVVDVGITIGRLAARKESKRRGKEARGAIKVHYFNNRTNSSEPAASDDRKQHPLAVGQDGKEMPKSRLPNNRMCSCSVPGTTQLSTSTNLSSFDEPPTPARILIPLEEDVWTGNRCCLDDVGKDLVEMTNDNTTPRRVVWEERREEDSEGEDRKKGRKEAYVFARKSRGRYWDSPSVRANFLTVLVGSYGSLGTSEHTVISKARRPQPFIYVGAYVQADFRIGPINANETCWPVAFKR</sequence>
<evidence type="ECO:0000256" key="1">
    <source>
        <dbReference type="SAM" id="MobiDB-lite"/>
    </source>
</evidence>
<dbReference type="AlphaFoldDB" id="A0A834UFB5"/>
<organism evidence="2 3">
    <name type="scientific">Vespula pensylvanica</name>
    <name type="common">Western yellow jacket</name>
    <name type="synonym">Wasp</name>
    <dbReference type="NCBI Taxonomy" id="30213"/>
    <lineage>
        <taxon>Eukaryota</taxon>
        <taxon>Metazoa</taxon>
        <taxon>Ecdysozoa</taxon>
        <taxon>Arthropoda</taxon>
        <taxon>Hexapoda</taxon>
        <taxon>Insecta</taxon>
        <taxon>Pterygota</taxon>
        <taxon>Neoptera</taxon>
        <taxon>Endopterygota</taxon>
        <taxon>Hymenoptera</taxon>
        <taxon>Apocrita</taxon>
        <taxon>Aculeata</taxon>
        <taxon>Vespoidea</taxon>
        <taxon>Vespidae</taxon>
        <taxon>Vespinae</taxon>
        <taxon>Vespula</taxon>
    </lineage>
</organism>
<reference evidence="2" key="1">
    <citation type="journal article" date="2020" name="G3 (Bethesda)">
        <title>High-Quality Assemblies for Three Invasive Social Wasps from the &lt;i&gt;Vespula&lt;/i&gt; Genus.</title>
        <authorList>
            <person name="Harrop T.W.R."/>
            <person name="Guhlin J."/>
            <person name="McLaughlin G.M."/>
            <person name="Permina E."/>
            <person name="Stockwell P."/>
            <person name="Gilligan J."/>
            <person name="Le Lec M.F."/>
            <person name="Gruber M.A.M."/>
            <person name="Quinn O."/>
            <person name="Lovegrove M."/>
            <person name="Duncan E.J."/>
            <person name="Remnant E.J."/>
            <person name="Van Eeckhoven J."/>
            <person name="Graham B."/>
            <person name="Knapp R.A."/>
            <person name="Langford K.W."/>
            <person name="Kronenberg Z."/>
            <person name="Press M.O."/>
            <person name="Eacker S.M."/>
            <person name="Wilson-Rankin E.E."/>
            <person name="Purcell J."/>
            <person name="Lester P.J."/>
            <person name="Dearden P.K."/>
        </authorList>
    </citation>
    <scope>NUCLEOTIDE SEQUENCE</scope>
    <source>
        <strain evidence="2">Volc-1</strain>
    </source>
</reference>
<dbReference type="EMBL" id="JACSDY010000002">
    <property type="protein sequence ID" value="KAF7435457.1"/>
    <property type="molecule type" value="Genomic_DNA"/>
</dbReference>